<dbReference type="PANTHER" id="PTHR43462:SF1">
    <property type="entry name" value="ALANYL-TRNA EDITING PROTEIN AARSD1"/>
    <property type="match status" value="1"/>
</dbReference>
<proteinExistence type="predicted"/>
<dbReference type="PANTHER" id="PTHR43462">
    <property type="entry name" value="ALANYL-TRNA EDITING PROTEIN"/>
    <property type="match status" value="1"/>
</dbReference>
<comment type="cofactor">
    <cofactor evidence="1">
        <name>Zn(2+)</name>
        <dbReference type="ChEBI" id="CHEBI:29105"/>
    </cofactor>
</comment>
<evidence type="ECO:0000256" key="2">
    <source>
        <dbReference type="ARBA" id="ARBA00004496"/>
    </source>
</evidence>
<accession>A0A933SF46</accession>
<sequence length="392" mass="42912">MASTRRYYDDGYTQRFSGRIAARGEHAGQAAVELEETWFYPESGGQLGDHGTIGSARVLDVQAAGDGRVWHVVDAAPAGDEADCAIDWARRFDHMQQHTGQHVLSAALERECGWATLSSTLGAERSVIEISTSEVDWRTIERVERVANRLLWEDREIRLHWTDAAGVGRFALRKMPQVDGPIRIVEIPDWDLSACGGTHTKRTGEVGVLKVTGWEKVRGNVRLGFLCGERALTDHAWRTEAMVEGAKKRTLKDRDLIAHLDRAAEERDELAKQLRELREKRLAEDARARVGAPPAPVVELAESRSREEARAFALACLSAGAPWVVSAALAPEPMLMVARAKSHPADLKAMLPDLLAAARGKGGGSPEQLQIAAADADGVRTAFALARTALER</sequence>
<dbReference type="InterPro" id="IPR018163">
    <property type="entry name" value="Thr/Ala-tRNA-synth_IIc_edit"/>
</dbReference>
<dbReference type="SUPFAM" id="SSF55186">
    <property type="entry name" value="ThrRS/AlaRS common domain"/>
    <property type="match status" value="1"/>
</dbReference>
<keyword evidence="5" id="KW-0175">Coiled coil</keyword>
<dbReference type="Gene3D" id="3.30.980.10">
    <property type="entry name" value="Threonyl-trna Synthetase, Chain A, domain 2"/>
    <property type="match status" value="1"/>
</dbReference>
<dbReference type="PROSITE" id="PS50860">
    <property type="entry name" value="AA_TRNA_LIGASE_II_ALA"/>
    <property type="match status" value="1"/>
</dbReference>
<organism evidence="7 8">
    <name type="scientific">Eiseniibacteriota bacterium</name>
    <dbReference type="NCBI Taxonomy" id="2212470"/>
    <lineage>
        <taxon>Bacteria</taxon>
        <taxon>Candidatus Eiseniibacteriota</taxon>
    </lineage>
</organism>
<feature type="coiled-coil region" evidence="5">
    <location>
        <begin position="260"/>
        <end position="287"/>
    </location>
</feature>
<protein>
    <recommendedName>
        <fullName evidence="6">Alanyl-transfer RNA synthetases family profile domain-containing protein</fullName>
    </recommendedName>
</protein>
<dbReference type="InterPro" id="IPR009000">
    <property type="entry name" value="Transl_B-barrel_sf"/>
</dbReference>
<feature type="domain" description="Alanyl-transfer RNA synthetases family profile" evidence="6">
    <location>
        <begin position="1"/>
        <end position="222"/>
    </location>
</feature>
<comment type="caution">
    <text evidence="7">The sequence shown here is derived from an EMBL/GenBank/DDBJ whole genome shotgun (WGS) entry which is preliminary data.</text>
</comment>
<dbReference type="GO" id="GO:0003676">
    <property type="term" value="F:nucleic acid binding"/>
    <property type="evidence" value="ECO:0007669"/>
    <property type="project" value="InterPro"/>
</dbReference>
<evidence type="ECO:0000256" key="5">
    <source>
        <dbReference type="SAM" id="Coils"/>
    </source>
</evidence>
<dbReference type="AlphaFoldDB" id="A0A933SF46"/>
<dbReference type="SUPFAM" id="SSF50447">
    <property type="entry name" value="Translation proteins"/>
    <property type="match status" value="1"/>
</dbReference>
<evidence type="ECO:0000256" key="1">
    <source>
        <dbReference type="ARBA" id="ARBA00001947"/>
    </source>
</evidence>
<evidence type="ECO:0000313" key="8">
    <source>
        <dbReference type="Proteomes" id="UP000696931"/>
    </source>
</evidence>
<evidence type="ECO:0000256" key="3">
    <source>
        <dbReference type="ARBA" id="ARBA00022723"/>
    </source>
</evidence>
<dbReference type="EMBL" id="JACRIW010000082">
    <property type="protein sequence ID" value="MBI5170196.1"/>
    <property type="molecule type" value="Genomic_DNA"/>
</dbReference>
<dbReference type="GO" id="GO:0004813">
    <property type="term" value="F:alanine-tRNA ligase activity"/>
    <property type="evidence" value="ECO:0007669"/>
    <property type="project" value="InterPro"/>
</dbReference>
<name>A0A933SF46_UNCEI</name>
<dbReference type="Gene3D" id="2.40.30.130">
    <property type="match status" value="1"/>
</dbReference>
<dbReference type="GO" id="GO:0005524">
    <property type="term" value="F:ATP binding"/>
    <property type="evidence" value="ECO:0007669"/>
    <property type="project" value="InterPro"/>
</dbReference>
<dbReference type="InterPro" id="IPR012947">
    <property type="entry name" value="tRNA_SAD"/>
</dbReference>
<evidence type="ECO:0000313" key="7">
    <source>
        <dbReference type="EMBL" id="MBI5170196.1"/>
    </source>
</evidence>
<reference evidence="7" key="1">
    <citation type="submission" date="2020-07" db="EMBL/GenBank/DDBJ databases">
        <title>Huge and variable diversity of episymbiotic CPR bacteria and DPANN archaea in groundwater ecosystems.</title>
        <authorList>
            <person name="He C.Y."/>
            <person name="Keren R."/>
            <person name="Whittaker M."/>
            <person name="Farag I.F."/>
            <person name="Doudna J."/>
            <person name="Cate J.H.D."/>
            <person name="Banfield J.F."/>
        </authorList>
    </citation>
    <scope>NUCLEOTIDE SEQUENCE</scope>
    <source>
        <strain evidence="7">NC_groundwater_1813_Pr3_B-0.1um_71_17</strain>
    </source>
</reference>
<dbReference type="InterPro" id="IPR051335">
    <property type="entry name" value="Alanyl-tRNA_Editing_Enzymes"/>
</dbReference>
<evidence type="ECO:0000259" key="6">
    <source>
        <dbReference type="PROSITE" id="PS50860"/>
    </source>
</evidence>
<dbReference type="GO" id="GO:0046872">
    <property type="term" value="F:metal ion binding"/>
    <property type="evidence" value="ECO:0007669"/>
    <property type="project" value="UniProtKB-KW"/>
</dbReference>
<comment type="subcellular location">
    <subcellularLocation>
        <location evidence="2">Cytoplasm</location>
    </subcellularLocation>
</comment>
<dbReference type="Proteomes" id="UP000696931">
    <property type="component" value="Unassembled WGS sequence"/>
</dbReference>
<evidence type="ECO:0000256" key="4">
    <source>
        <dbReference type="ARBA" id="ARBA00022833"/>
    </source>
</evidence>
<gene>
    <name evidence="7" type="ORF">HZA61_11950</name>
</gene>
<dbReference type="GO" id="GO:0002161">
    <property type="term" value="F:aminoacyl-tRNA deacylase activity"/>
    <property type="evidence" value="ECO:0007669"/>
    <property type="project" value="UniProtKB-ARBA"/>
</dbReference>
<dbReference type="SMART" id="SM00863">
    <property type="entry name" value="tRNA_SAD"/>
    <property type="match status" value="1"/>
</dbReference>
<dbReference type="InterPro" id="IPR018165">
    <property type="entry name" value="Ala-tRNA-synth_IIc_core"/>
</dbReference>
<dbReference type="GO" id="GO:0006419">
    <property type="term" value="P:alanyl-tRNA aminoacylation"/>
    <property type="evidence" value="ECO:0007669"/>
    <property type="project" value="InterPro"/>
</dbReference>
<dbReference type="Pfam" id="PF07973">
    <property type="entry name" value="tRNA_SAD"/>
    <property type="match status" value="1"/>
</dbReference>
<dbReference type="GO" id="GO:0005737">
    <property type="term" value="C:cytoplasm"/>
    <property type="evidence" value="ECO:0007669"/>
    <property type="project" value="UniProtKB-SubCell"/>
</dbReference>
<keyword evidence="3" id="KW-0479">Metal-binding</keyword>
<keyword evidence="4" id="KW-0862">Zinc</keyword>